<comment type="similarity">
    <text evidence="1">Belongs to the Gfa family.</text>
</comment>
<keyword evidence="2" id="KW-0479">Metal-binding</keyword>
<proteinExistence type="inferred from homology"/>
<keyword evidence="7" id="KW-1185">Reference proteome</keyword>
<dbReference type="GO" id="GO:0046872">
    <property type="term" value="F:metal ion binding"/>
    <property type="evidence" value="ECO:0007669"/>
    <property type="project" value="UniProtKB-KW"/>
</dbReference>
<keyword evidence="4" id="KW-0456">Lyase</keyword>
<evidence type="ECO:0000313" key="6">
    <source>
        <dbReference type="EMBL" id="KAF2797522.1"/>
    </source>
</evidence>
<evidence type="ECO:0000256" key="1">
    <source>
        <dbReference type="ARBA" id="ARBA00005495"/>
    </source>
</evidence>
<dbReference type="PROSITE" id="PS51891">
    <property type="entry name" value="CENP_V_GFA"/>
    <property type="match status" value="1"/>
</dbReference>
<dbReference type="PANTHER" id="PTHR33337:SF43">
    <property type="entry name" value="CENP-V_GFA DOMAIN-CONTAINING PROTEIN"/>
    <property type="match status" value="1"/>
</dbReference>
<dbReference type="InterPro" id="IPR011057">
    <property type="entry name" value="Mss4-like_sf"/>
</dbReference>
<dbReference type="SUPFAM" id="SSF51316">
    <property type="entry name" value="Mss4-like"/>
    <property type="match status" value="1"/>
</dbReference>
<evidence type="ECO:0000313" key="7">
    <source>
        <dbReference type="Proteomes" id="UP000799757"/>
    </source>
</evidence>
<keyword evidence="3" id="KW-0862">Zinc</keyword>
<dbReference type="OrthoDB" id="2212170at2759"/>
<gene>
    <name evidence="6" type="ORF">K505DRAFT_298129</name>
</gene>
<dbReference type="AlphaFoldDB" id="A0A6A6XMG4"/>
<dbReference type="GO" id="GO:0016846">
    <property type="term" value="F:carbon-sulfur lyase activity"/>
    <property type="evidence" value="ECO:0007669"/>
    <property type="project" value="InterPro"/>
</dbReference>
<accession>A0A6A6XMG4</accession>
<dbReference type="InterPro" id="IPR006913">
    <property type="entry name" value="CENP-V/GFA"/>
</dbReference>
<sequence length="137" mass="14871">MATEGKGNCNCGSITVMLPTMPSQSLLCHCSNCRRAGSAPFTVNYYLELSSIQIQDSKGSLKTYVDSNTRSGNTIYRKFCGDCGSPVMTLNSPNAEKVILKGGLFDHMPEPGLEFHEGDKMPWMKVVKAGGEEKAKV</sequence>
<dbReference type="Proteomes" id="UP000799757">
    <property type="component" value="Unassembled WGS sequence"/>
</dbReference>
<dbReference type="Pfam" id="PF04828">
    <property type="entry name" value="GFA"/>
    <property type="match status" value="1"/>
</dbReference>
<evidence type="ECO:0000256" key="2">
    <source>
        <dbReference type="ARBA" id="ARBA00022723"/>
    </source>
</evidence>
<protein>
    <recommendedName>
        <fullName evidence="5">CENP-V/GFA domain-containing protein</fullName>
    </recommendedName>
</protein>
<feature type="domain" description="CENP-V/GFA" evidence="5">
    <location>
        <begin position="5"/>
        <end position="124"/>
    </location>
</feature>
<reference evidence="6" key="1">
    <citation type="journal article" date="2020" name="Stud. Mycol.">
        <title>101 Dothideomycetes genomes: a test case for predicting lifestyles and emergence of pathogens.</title>
        <authorList>
            <person name="Haridas S."/>
            <person name="Albert R."/>
            <person name="Binder M."/>
            <person name="Bloem J."/>
            <person name="Labutti K."/>
            <person name="Salamov A."/>
            <person name="Andreopoulos B."/>
            <person name="Baker S."/>
            <person name="Barry K."/>
            <person name="Bills G."/>
            <person name="Bluhm B."/>
            <person name="Cannon C."/>
            <person name="Castanera R."/>
            <person name="Culley D."/>
            <person name="Daum C."/>
            <person name="Ezra D."/>
            <person name="Gonzalez J."/>
            <person name="Henrissat B."/>
            <person name="Kuo A."/>
            <person name="Liang C."/>
            <person name="Lipzen A."/>
            <person name="Lutzoni F."/>
            <person name="Magnuson J."/>
            <person name="Mondo S."/>
            <person name="Nolan M."/>
            <person name="Ohm R."/>
            <person name="Pangilinan J."/>
            <person name="Park H.-J."/>
            <person name="Ramirez L."/>
            <person name="Alfaro M."/>
            <person name="Sun H."/>
            <person name="Tritt A."/>
            <person name="Yoshinaga Y."/>
            <person name="Zwiers L.-H."/>
            <person name="Turgeon B."/>
            <person name="Goodwin S."/>
            <person name="Spatafora J."/>
            <person name="Crous P."/>
            <person name="Grigoriev I."/>
        </authorList>
    </citation>
    <scope>NUCLEOTIDE SEQUENCE</scope>
    <source>
        <strain evidence="6">CBS 109.77</strain>
    </source>
</reference>
<evidence type="ECO:0000259" key="5">
    <source>
        <dbReference type="PROSITE" id="PS51891"/>
    </source>
</evidence>
<dbReference type="Gene3D" id="3.90.1590.10">
    <property type="entry name" value="glutathione-dependent formaldehyde- activating enzyme (gfa)"/>
    <property type="match status" value="1"/>
</dbReference>
<name>A0A6A6XMG4_9PLEO</name>
<dbReference type="PANTHER" id="PTHR33337">
    <property type="entry name" value="GFA DOMAIN-CONTAINING PROTEIN"/>
    <property type="match status" value="1"/>
</dbReference>
<dbReference type="EMBL" id="MU001804">
    <property type="protein sequence ID" value="KAF2797522.1"/>
    <property type="molecule type" value="Genomic_DNA"/>
</dbReference>
<evidence type="ECO:0000256" key="4">
    <source>
        <dbReference type="ARBA" id="ARBA00023239"/>
    </source>
</evidence>
<organism evidence="6 7">
    <name type="scientific">Melanomma pulvis-pyrius CBS 109.77</name>
    <dbReference type="NCBI Taxonomy" id="1314802"/>
    <lineage>
        <taxon>Eukaryota</taxon>
        <taxon>Fungi</taxon>
        <taxon>Dikarya</taxon>
        <taxon>Ascomycota</taxon>
        <taxon>Pezizomycotina</taxon>
        <taxon>Dothideomycetes</taxon>
        <taxon>Pleosporomycetidae</taxon>
        <taxon>Pleosporales</taxon>
        <taxon>Melanommataceae</taxon>
        <taxon>Melanomma</taxon>
    </lineage>
</organism>
<evidence type="ECO:0000256" key="3">
    <source>
        <dbReference type="ARBA" id="ARBA00022833"/>
    </source>
</evidence>